<dbReference type="SUPFAM" id="SSF50494">
    <property type="entry name" value="Trypsin-like serine proteases"/>
    <property type="match status" value="1"/>
</dbReference>
<feature type="domain" description="Anaphase-promoting complex subunit 5" evidence="1">
    <location>
        <begin position="950"/>
        <end position="973"/>
    </location>
</feature>
<dbReference type="InterPro" id="IPR043504">
    <property type="entry name" value="Peptidase_S1_PA_chymotrypsin"/>
</dbReference>
<evidence type="ECO:0000313" key="3">
    <source>
        <dbReference type="Proteomes" id="UP001432401"/>
    </source>
</evidence>
<dbReference type="Gene3D" id="3.40.50.300">
    <property type="entry name" value="P-loop containing nucleotide triphosphate hydrolases"/>
    <property type="match status" value="1"/>
</dbReference>
<dbReference type="PANTHER" id="PTHR19959">
    <property type="entry name" value="KINESIN LIGHT CHAIN"/>
    <property type="match status" value="1"/>
</dbReference>
<feature type="domain" description="Anaphase-promoting complex subunit 5" evidence="1">
    <location>
        <begin position="980"/>
        <end position="1022"/>
    </location>
</feature>
<dbReference type="PANTHER" id="PTHR19959:SF119">
    <property type="entry name" value="FUNGAL LIPASE-LIKE DOMAIN-CONTAINING PROTEIN"/>
    <property type="match status" value="1"/>
</dbReference>
<dbReference type="Proteomes" id="UP001432401">
    <property type="component" value="Unassembled WGS sequence"/>
</dbReference>
<proteinExistence type="predicted"/>
<dbReference type="EMBL" id="JBEQNB010000018">
    <property type="protein sequence ID" value="MES0837482.1"/>
    <property type="molecule type" value="Genomic_DNA"/>
</dbReference>
<gene>
    <name evidence="2" type="ORF">ABUK86_27145</name>
</gene>
<evidence type="ECO:0000313" key="2">
    <source>
        <dbReference type="EMBL" id="MES0837482.1"/>
    </source>
</evidence>
<reference evidence="2 3" key="1">
    <citation type="submission" date="2024-06" db="EMBL/GenBank/DDBJ databases">
        <authorList>
            <person name="Bataeva Y.V."/>
            <person name="Grigorian L.N."/>
            <person name="Solomentsev V.I."/>
        </authorList>
    </citation>
    <scope>NUCLEOTIDE SEQUENCE [LARGE SCALE GENOMIC DNA]</scope>
    <source>
        <strain evidence="3">SCPM-O-B-12605 (RCAM04882)</strain>
    </source>
</reference>
<dbReference type="Pfam" id="PF13374">
    <property type="entry name" value="TPR_10"/>
    <property type="match status" value="1"/>
</dbReference>
<evidence type="ECO:0000259" key="1">
    <source>
        <dbReference type="Pfam" id="PF12862"/>
    </source>
</evidence>
<accession>A0ABV2A299</accession>
<sequence>MDTAQRITRITTPTSTGSGYLIGPRLILTSAHTVPGAGGRVQVHTATDHRPRAGQVVWRGTPHSHDDAALVKVTDPDWSEHAVTTRWGRLVTTTPGTPCQVWGFPDLVQRTGRAAETAQLTGTVAPGSHYVNHRHVVDLSAHPPRWLPHEIREQERSGQRRSLWAGLSGAAMRCGDGELVVGVVAADLEHRDHAALEVVPAYVLHHDPAFRAVLAQHGVPLALEPVEFAHLAHSPRAHHRPSPAALLEAHRQVVDFHGREETMRTLLEWCQGEEPLTAAVVHGPGGQGKTRLAHELTARLAAPDPQGRRWATVWLRQDATVEELGPVKEATAPLLVVVDYAETRTAQLVRLLQLCDRPPGHAPVRLLLLVRTLGEWWDQVNTATGHLLADLALQLPLPPLAPRATERAREYRTALGHLAEALPTARTPRPADWARIAAHLADPDLSGPEWETVLSVHMRALADLLDATQDPTAVTADTAVEGRVLAHEFRYWDHSAAAYGLGDADLSQPLRDMLALAFALTPAGVEEADELLGSAAALEGQTTARRHQIRLWAGGLYPPDGERMWGHLQPDRLLEYFLGQRLQRTPALFDPHLDTVATADAERLVTLYARAAAHPALPSVGGLLTGLCTRHIRTLGPAVVDVATQVEHPGPLLRALEEATDDPDTSPEVLRDLLNALPLSSQRLAVWAERLTARLVQTRREQAEQDPDAHLDGLAMALQNRALRLGELGRPEQALEANDEALRHYRTLARQHPDTHLPHLALALNNQSIYLSGMGRVEQALEAITEALQHYRTLARQHPDAHLPDLAMALNNQALRMSDMGQAEQALQAIDEALQHYRTLARQLPDAHLPDLAMALNNRATRLAQLGRPEQALQAIDEALQHYRTLARQLPDAHLPDLARSLDNRATRLAQLGRPEQALQAIDEAVDIRRTLARQLPDTHLPDLAGSLNNQALHMSDMGQAEQALEAITEAVQHYRLLVQQRTEAHLPALAMALNNQSTRLAELGRPEQALEAIDEAVDIRRTLAQQLPDAYLPDLAASLNNQALRLSTLGQTEQALASITEAVDIRRTLARQLPDTHLPDLAMVLNNQSVRLGALKRTKEALEAIDEAVDIRRNLARQLPDAYLPDLAASLNNQALRLADLGRTEEALKAITEAVDISRPLARQRPDVHLPDLARALNNQARSLSALGQSEQALRAVTEAVGIRRTLARQLPDAYLPDLAASLSTQARLLSKLGQTEQALASITEDVRIRTALAEKRPALYQRALEHSLRLLEDLRGSGTGRR</sequence>
<dbReference type="InterPro" id="IPR019734">
    <property type="entry name" value="TPR_rpt"/>
</dbReference>
<organism evidence="2 3">
    <name type="scientific">Nocardiopsis tropica</name>
    <dbReference type="NCBI Taxonomy" id="109330"/>
    <lineage>
        <taxon>Bacteria</taxon>
        <taxon>Bacillati</taxon>
        <taxon>Actinomycetota</taxon>
        <taxon>Actinomycetes</taxon>
        <taxon>Streptosporangiales</taxon>
        <taxon>Nocardiopsidaceae</taxon>
        <taxon>Nocardiopsis</taxon>
    </lineage>
</organism>
<dbReference type="SMART" id="SM00028">
    <property type="entry name" value="TPR"/>
    <property type="match status" value="12"/>
</dbReference>
<dbReference type="RefSeq" id="WP_352986362.1">
    <property type="nucleotide sequence ID" value="NZ_JBEQNA010000018.1"/>
</dbReference>
<dbReference type="InterPro" id="IPR026000">
    <property type="entry name" value="Apc5_dom"/>
</dbReference>
<dbReference type="Gene3D" id="2.40.10.10">
    <property type="entry name" value="Trypsin-like serine proteases"/>
    <property type="match status" value="1"/>
</dbReference>
<dbReference type="SUPFAM" id="SSF52540">
    <property type="entry name" value="P-loop containing nucleoside triphosphate hydrolases"/>
    <property type="match status" value="1"/>
</dbReference>
<dbReference type="InterPro" id="IPR009003">
    <property type="entry name" value="Peptidase_S1_PA"/>
</dbReference>
<name>A0ABV2A299_9ACTN</name>
<dbReference type="InterPro" id="IPR027417">
    <property type="entry name" value="P-loop_NTPase"/>
</dbReference>
<feature type="domain" description="Anaphase-promoting complex subunit 5" evidence="1">
    <location>
        <begin position="1042"/>
        <end position="1068"/>
    </location>
</feature>
<dbReference type="SUPFAM" id="SSF48452">
    <property type="entry name" value="TPR-like"/>
    <property type="match status" value="4"/>
</dbReference>
<dbReference type="InterPro" id="IPR011990">
    <property type="entry name" value="TPR-like_helical_dom_sf"/>
</dbReference>
<keyword evidence="3" id="KW-1185">Reference proteome</keyword>
<dbReference type="Pfam" id="PF12862">
    <property type="entry name" value="ANAPC5"/>
    <property type="match status" value="6"/>
</dbReference>
<dbReference type="Gene3D" id="1.25.40.10">
    <property type="entry name" value="Tetratricopeptide repeat domain"/>
    <property type="match status" value="5"/>
</dbReference>
<feature type="domain" description="Anaphase-promoting complex subunit 5" evidence="1">
    <location>
        <begin position="852"/>
        <end position="881"/>
    </location>
</feature>
<comment type="caution">
    <text evidence="2">The sequence shown here is derived from an EMBL/GenBank/DDBJ whole genome shotgun (WGS) entry which is preliminary data.</text>
</comment>
<feature type="domain" description="Anaphase-promoting complex subunit 5" evidence="1">
    <location>
        <begin position="1131"/>
        <end position="1160"/>
    </location>
</feature>
<feature type="domain" description="Anaphase-promoting complex subunit 5" evidence="1">
    <location>
        <begin position="802"/>
        <end position="835"/>
    </location>
</feature>
<protein>
    <submittedName>
        <fullName evidence="2">Tetratricopeptide repeat protein</fullName>
    </submittedName>
</protein>